<dbReference type="InterPro" id="IPR027417">
    <property type="entry name" value="P-loop_NTPase"/>
</dbReference>
<dbReference type="Gene3D" id="3.40.50.300">
    <property type="entry name" value="P-loop containing nucleotide triphosphate hydrolases"/>
    <property type="match status" value="1"/>
</dbReference>
<dbReference type="AlphaFoldDB" id="A0A1E5SJU7"/>
<sequence>MDVISINCSFSRYLYDKVEKIASLNKYDIVFFPDLMKNEISKETSIGLSMNNSLGKGELLKNEDINSLITNEILALKSRKIIIMGYPKTKTQFELLNEILNNKYDNIRFTGIFSATDKRKENIEQDKILKECFREKGRYIELSNFDDFLGDFIK</sequence>
<reference evidence="1 2" key="1">
    <citation type="submission" date="2016-05" db="EMBL/GenBank/DDBJ databases">
        <title>Draft Genome Sequence of Algibacter sp. Strain SK-16 Isolated from the Surface Water of Aburatsubo Inlet.</title>
        <authorList>
            <person name="Wong S.-K."/>
            <person name="Yoshizawa S."/>
            <person name="Nakajima Y."/>
            <person name="Ogura Y."/>
            <person name="Tetsuya H."/>
            <person name="Hamasaki K."/>
        </authorList>
    </citation>
    <scope>NUCLEOTIDE SEQUENCE [LARGE SCALE GENOMIC DNA]</scope>
    <source>
        <strain evidence="1 2">SK-16</strain>
    </source>
</reference>
<proteinExistence type="predicted"/>
<protein>
    <submittedName>
        <fullName evidence="1">Uncharacterized protein</fullName>
    </submittedName>
</protein>
<dbReference type="Proteomes" id="UP000095713">
    <property type="component" value="Unassembled WGS sequence"/>
</dbReference>
<name>A0A1E5SJU7_9FLAO</name>
<evidence type="ECO:0000313" key="1">
    <source>
        <dbReference type="EMBL" id="OEJ99381.1"/>
    </source>
</evidence>
<gene>
    <name evidence="1" type="ORF">A8C32_09480</name>
</gene>
<evidence type="ECO:0000313" key="2">
    <source>
        <dbReference type="Proteomes" id="UP000095713"/>
    </source>
</evidence>
<keyword evidence="2" id="KW-1185">Reference proteome</keyword>
<comment type="caution">
    <text evidence="1">The sequence shown here is derived from an EMBL/GenBank/DDBJ whole genome shotgun (WGS) entry which is preliminary data.</text>
</comment>
<dbReference type="Pfam" id="PF00406">
    <property type="entry name" value="ADK"/>
    <property type="match status" value="1"/>
</dbReference>
<accession>A0A1E5SJU7</accession>
<organism evidence="1 2">
    <name type="scientific">Flavivirga aquatica</name>
    <dbReference type="NCBI Taxonomy" id="1849968"/>
    <lineage>
        <taxon>Bacteria</taxon>
        <taxon>Pseudomonadati</taxon>
        <taxon>Bacteroidota</taxon>
        <taxon>Flavobacteriia</taxon>
        <taxon>Flavobacteriales</taxon>
        <taxon>Flavobacteriaceae</taxon>
        <taxon>Flavivirga</taxon>
    </lineage>
</organism>
<dbReference type="EMBL" id="MDJD01000054">
    <property type="protein sequence ID" value="OEJ99381.1"/>
    <property type="molecule type" value="Genomic_DNA"/>
</dbReference>
<dbReference type="RefSeq" id="WP_069832051.1">
    <property type="nucleotide sequence ID" value="NZ_MDJD01000054.1"/>
</dbReference>